<feature type="binding site" evidence="11">
    <location>
        <begin position="251"/>
        <end position="253"/>
    </location>
    <ligand>
        <name>FMN</name>
        <dbReference type="ChEBI" id="CHEBI:58210"/>
    </ligand>
</feature>
<keyword evidence="9 11" id="KW-0413">Isomerase</keyword>
<comment type="similarity">
    <text evidence="11">Belongs to the IPP isomerase type 2 family.</text>
</comment>
<dbReference type="NCBIfam" id="TIGR02151">
    <property type="entry name" value="IPP_isom_2"/>
    <property type="match status" value="1"/>
</dbReference>
<evidence type="ECO:0000313" key="13">
    <source>
        <dbReference type="EMBL" id="AHD05166.1"/>
    </source>
</evidence>
<dbReference type="GO" id="GO:0010181">
    <property type="term" value="F:FMN binding"/>
    <property type="evidence" value="ECO:0007669"/>
    <property type="project" value="UniProtKB-UniRule"/>
</dbReference>
<evidence type="ECO:0000256" key="3">
    <source>
        <dbReference type="ARBA" id="ARBA00022630"/>
    </source>
</evidence>
<evidence type="ECO:0000256" key="11">
    <source>
        <dbReference type="HAMAP-Rule" id="MF_00354"/>
    </source>
</evidence>
<feature type="binding site" evidence="11">
    <location>
        <position position="114"/>
    </location>
    <ligand>
        <name>FMN</name>
        <dbReference type="ChEBI" id="CHEBI:58210"/>
    </ligand>
</feature>
<dbReference type="InterPro" id="IPR011179">
    <property type="entry name" value="IPdP_isomerase"/>
</dbReference>
<keyword evidence="4 11" id="KW-0288">FMN</keyword>
<evidence type="ECO:0000256" key="1">
    <source>
        <dbReference type="ARBA" id="ARBA00001917"/>
    </source>
</evidence>
<name>V9W2C6_9BACL</name>
<dbReference type="EC" id="5.3.3.2" evidence="11"/>
<dbReference type="Proteomes" id="UP000029431">
    <property type="component" value="Chromosome"/>
</dbReference>
<dbReference type="Pfam" id="PF01070">
    <property type="entry name" value="FMN_dh"/>
    <property type="match status" value="1"/>
</dbReference>
<feature type="binding site" evidence="11">
    <location>
        <position position="85"/>
    </location>
    <ligand>
        <name>FMN</name>
        <dbReference type="ChEBI" id="CHEBI:58210"/>
    </ligand>
</feature>
<keyword evidence="6 11" id="KW-0460">Magnesium</keyword>
<keyword evidence="14" id="KW-1185">Reference proteome</keyword>
<dbReference type="GO" id="GO:0070402">
    <property type="term" value="F:NADPH binding"/>
    <property type="evidence" value="ECO:0007669"/>
    <property type="project" value="UniProtKB-UniRule"/>
</dbReference>
<feature type="binding site" evidence="11">
    <location>
        <begin position="272"/>
        <end position="273"/>
    </location>
    <ligand>
        <name>FMN</name>
        <dbReference type="ChEBI" id="CHEBI:58210"/>
    </ligand>
</feature>
<comment type="caution">
    <text evidence="11">Lacks conserved residue(s) required for the propagation of feature annotation.</text>
</comment>
<organism evidence="13 14">
    <name type="scientific">Paenibacillus larvae subsp. larvae DSM 25430</name>
    <dbReference type="NCBI Taxonomy" id="697284"/>
    <lineage>
        <taxon>Bacteria</taxon>
        <taxon>Bacillati</taxon>
        <taxon>Bacillota</taxon>
        <taxon>Bacilli</taxon>
        <taxon>Bacillales</taxon>
        <taxon>Paenibacillaceae</taxon>
        <taxon>Paenibacillus</taxon>
    </lineage>
</organism>
<sequence>MEHVQFALELGQSGKQGFADLKFVHNCLPGTSVESIVLDTRIGDLTLSSPILINAMTGGALETEEINRELAIVSREKRLAMAVGSQMSAIKNKEVRSSYQVVRRMNPDGIIISNLGSEATPEQAEEAVDMLKADALQIHLNVMQELIMPEGDRSFEGALERISAIIDRVGVPVIVKEVGFGIMKESAARLNEIGVGIVDVAGSGGTNFAAIENARRDIELDWLNDWGGMTSTALLETLTVYPKGQVIASGGIRNSLDIVKALSLGASAVGMAGRLLHILKTRGTSSLIQYIEELEGGIKLVMTALGAKNIPALTEVPLVISGGTAEWCKARGIDFVSYARRGN</sequence>
<dbReference type="eggNOG" id="COG1304">
    <property type="taxonomic scope" value="Bacteria"/>
</dbReference>
<dbReference type="PANTHER" id="PTHR43665:SF1">
    <property type="entry name" value="ISOPENTENYL-DIPHOSPHATE DELTA-ISOMERASE"/>
    <property type="match status" value="1"/>
</dbReference>
<evidence type="ECO:0000313" key="14">
    <source>
        <dbReference type="Proteomes" id="UP000029431"/>
    </source>
</evidence>
<reference evidence="13 14" key="1">
    <citation type="journal article" date="2014" name="PLoS ONE">
        <title>How to Kill the Honey Bee Larva: Genomic Potential and Virulence Mechanisms of Paenibacillus larvae.</title>
        <authorList>
            <person name="Djukic M."/>
            <person name="Brzuszkiewicz E."/>
            <person name="Funfhaus A."/>
            <person name="Voss J."/>
            <person name="Gollnow K."/>
            <person name="Poppinga L."/>
            <person name="Liesegang H."/>
            <person name="Garcia-Gonzalez E."/>
            <person name="Genersch E."/>
            <person name="Daniel R."/>
        </authorList>
    </citation>
    <scope>NUCLEOTIDE SEQUENCE [LARGE SCALE GENOMIC DNA]</scope>
    <source>
        <strain evidence="13 14">DSM 25430</strain>
    </source>
</reference>
<protein>
    <recommendedName>
        <fullName evidence="11">Isopentenyl-diphosphate delta-isomerase</fullName>
        <shortName evidence="11">IPP isomerase</shortName>
        <ecNumber evidence="11">5.3.3.2</ecNumber>
    </recommendedName>
    <alternativeName>
        <fullName evidence="11">Isopentenyl diphosphate:dimethylallyl diphosphate isomerase</fullName>
    </alternativeName>
    <alternativeName>
        <fullName evidence="11">Isopentenyl pyrophosphate isomerase</fullName>
    </alternativeName>
    <alternativeName>
        <fullName evidence="11">Type 2 isopentenyl diphosphate isomerase</fullName>
        <shortName evidence="11">IDI-2</shortName>
    </alternativeName>
</protein>
<evidence type="ECO:0000256" key="6">
    <source>
        <dbReference type="ARBA" id="ARBA00022842"/>
    </source>
</evidence>
<dbReference type="SUPFAM" id="SSF51395">
    <property type="entry name" value="FMN-linked oxidoreductases"/>
    <property type="match status" value="1"/>
</dbReference>
<gene>
    <name evidence="11 13" type="primary">fni</name>
    <name evidence="13" type="ORF">ERIC2_c13390</name>
</gene>
<proteinExistence type="inferred from homology"/>
<evidence type="ECO:0000256" key="4">
    <source>
        <dbReference type="ARBA" id="ARBA00022643"/>
    </source>
</evidence>
<dbReference type="EMBL" id="CP003355">
    <property type="protein sequence ID" value="AHD05166.1"/>
    <property type="molecule type" value="Genomic_DNA"/>
</dbReference>
<feature type="domain" description="FMN-dependent dehydrogenase" evidence="12">
    <location>
        <begin position="83"/>
        <end position="314"/>
    </location>
</feature>
<dbReference type="AlphaFoldDB" id="V9W2C6"/>
<feature type="binding site" evidence="11">
    <location>
        <position position="176"/>
    </location>
    <ligand>
        <name>FMN</name>
        <dbReference type="ChEBI" id="CHEBI:58210"/>
    </ligand>
</feature>
<keyword evidence="2 11" id="KW-0963">Cytoplasm</keyword>
<evidence type="ECO:0000259" key="12">
    <source>
        <dbReference type="Pfam" id="PF01070"/>
    </source>
</evidence>
<feature type="binding site" evidence="11">
    <location>
        <begin position="55"/>
        <end position="57"/>
    </location>
    <ligand>
        <name>FMN</name>
        <dbReference type="ChEBI" id="CHEBI:58210"/>
    </ligand>
</feature>
<dbReference type="PATRIC" id="fig|697284.3.peg.1275"/>
<dbReference type="PIRSF" id="PIRSF003314">
    <property type="entry name" value="IPP_isomerase"/>
    <property type="match status" value="1"/>
</dbReference>
<dbReference type="GO" id="GO:0004452">
    <property type="term" value="F:isopentenyl-diphosphate delta-isomerase activity"/>
    <property type="evidence" value="ECO:0007669"/>
    <property type="project" value="UniProtKB-UniRule"/>
</dbReference>
<comment type="cofactor">
    <cofactor evidence="11">
        <name>NADPH</name>
        <dbReference type="ChEBI" id="CHEBI:57783"/>
    </cofactor>
</comment>
<evidence type="ECO:0000256" key="2">
    <source>
        <dbReference type="ARBA" id="ARBA00022490"/>
    </source>
</evidence>
<feature type="binding site" evidence="11">
    <location>
        <position position="206"/>
    </location>
    <ligand>
        <name>FMN</name>
        <dbReference type="ChEBI" id="CHEBI:58210"/>
    </ligand>
</feature>
<dbReference type="KEGG" id="plv:ERIC2_c13390"/>
<comment type="function">
    <text evidence="11">Involved in the biosynthesis of isoprenoids. Catalyzes the 1,3-allylic rearrangement of the homoallylic substrate isopentenyl (IPP) to its allylic isomer, dimethylallyl diphosphate (DMAPP).</text>
</comment>
<dbReference type="GO" id="GO:0005737">
    <property type="term" value="C:cytoplasm"/>
    <property type="evidence" value="ECO:0007669"/>
    <property type="project" value="UniProtKB-SubCell"/>
</dbReference>
<comment type="cofactor">
    <cofactor evidence="11">
        <name>Mg(2+)</name>
        <dbReference type="ChEBI" id="CHEBI:18420"/>
    </cofactor>
</comment>
<dbReference type="HOGENOM" id="CLU_065515_0_0_9"/>
<feature type="binding site" evidence="11">
    <location>
        <position position="145"/>
    </location>
    <ligand>
        <name>Mg(2+)</name>
        <dbReference type="ChEBI" id="CHEBI:18420"/>
    </ligand>
</feature>
<keyword evidence="7 11" id="KW-0521">NADP</keyword>
<evidence type="ECO:0000256" key="8">
    <source>
        <dbReference type="ARBA" id="ARBA00023229"/>
    </source>
</evidence>
<dbReference type="InterPro" id="IPR000262">
    <property type="entry name" value="FMN-dep_DH"/>
</dbReference>
<comment type="subunit">
    <text evidence="10 11">Homooctamer. Dimer of tetramers.</text>
</comment>
<comment type="catalytic activity">
    <reaction evidence="11">
        <text>isopentenyl diphosphate = dimethylallyl diphosphate</text>
        <dbReference type="Rhea" id="RHEA:23284"/>
        <dbReference type="ChEBI" id="CHEBI:57623"/>
        <dbReference type="ChEBI" id="CHEBI:128769"/>
        <dbReference type="EC" id="5.3.3.2"/>
    </reaction>
</comment>
<evidence type="ECO:0000256" key="5">
    <source>
        <dbReference type="ARBA" id="ARBA00022723"/>
    </source>
</evidence>
<dbReference type="InterPro" id="IPR013785">
    <property type="entry name" value="Aldolase_TIM"/>
</dbReference>
<keyword evidence="3 11" id="KW-0285">Flavoprotein</keyword>
<dbReference type="GO" id="GO:0008299">
    <property type="term" value="P:isoprenoid biosynthetic process"/>
    <property type="evidence" value="ECO:0007669"/>
    <property type="project" value="UniProtKB-UniRule"/>
</dbReference>
<keyword evidence="8 11" id="KW-0414">Isoprene biosynthesis</keyword>
<dbReference type="SMART" id="SM01240">
    <property type="entry name" value="IMPDH"/>
    <property type="match status" value="1"/>
</dbReference>
<dbReference type="PANTHER" id="PTHR43665">
    <property type="entry name" value="ISOPENTENYL-DIPHOSPHATE DELTA-ISOMERASE"/>
    <property type="match status" value="1"/>
</dbReference>
<evidence type="ECO:0000256" key="9">
    <source>
        <dbReference type="ARBA" id="ARBA00023235"/>
    </source>
</evidence>
<keyword evidence="5 11" id="KW-0479">Metal-binding</keyword>
<feature type="binding site" evidence="11">
    <location>
        <position position="144"/>
    </location>
    <ligand>
        <name>substrate</name>
    </ligand>
</feature>
<dbReference type="CDD" id="cd02811">
    <property type="entry name" value="IDI-2_FMN"/>
    <property type="match status" value="1"/>
</dbReference>
<dbReference type="GO" id="GO:0000287">
    <property type="term" value="F:magnesium ion binding"/>
    <property type="evidence" value="ECO:0007669"/>
    <property type="project" value="UniProtKB-UniRule"/>
</dbReference>
<dbReference type="GO" id="GO:0016491">
    <property type="term" value="F:oxidoreductase activity"/>
    <property type="evidence" value="ECO:0007669"/>
    <property type="project" value="InterPro"/>
</dbReference>
<evidence type="ECO:0000256" key="7">
    <source>
        <dbReference type="ARBA" id="ARBA00022857"/>
    </source>
</evidence>
<comment type="cofactor">
    <cofactor evidence="1 11">
        <name>FMN</name>
        <dbReference type="ChEBI" id="CHEBI:58210"/>
    </cofactor>
</comment>
<dbReference type="HAMAP" id="MF_00354">
    <property type="entry name" value="Idi_2"/>
    <property type="match status" value="1"/>
</dbReference>
<comment type="subcellular location">
    <subcellularLocation>
        <location evidence="11">Cytoplasm</location>
    </subcellularLocation>
</comment>
<dbReference type="Gene3D" id="3.20.20.70">
    <property type="entry name" value="Aldolase class I"/>
    <property type="match status" value="1"/>
</dbReference>
<accession>V9W2C6</accession>
<evidence type="ECO:0000256" key="10">
    <source>
        <dbReference type="ARBA" id="ARBA00025810"/>
    </source>
</evidence>